<dbReference type="Pfam" id="PF05593">
    <property type="entry name" value="RHS_repeat"/>
    <property type="match status" value="6"/>
</dbReference>
<keyword evidence="6" id="KW-1185">Reference proteome</keyword>
<dbReference type="EMBL" id="JBBNGJ010000003">
    <property type="protein sequence ID" value="MEQ2592317.1"/>
    <property type="molecule type" value="Genomic_DNA"/>
</dbReference>
<dbReference type="InterPro" id="IPR031325">
    <property type="entry name" value="RHS_repeat"/>
</dbReference>
<proteinExistence type="predicted"/>
<dbReference type="SUPFAM" id="SSF82171">
    <property type="entry name" value="DPP6 N-terminal domain-like"/>
    <property type="match status" value="1"/>
</dbReference>
<dbReference type="Gene3D" id="2.60.40.10">
    <property type="entry name" value="Immunoglobulins"/>
    <property type="match status" value="1"/>
</dbReference>
<keyword evidence="1" id="KW-0677">Repeat</keyword>
<feature type="signal peptide" evidence="3">
    <location>
        <begin position="1"/>
        <end position="32"/>
    </location>
</feature>
<reference evidence="5 6" key="1">
    <citation type="submission" date="2024-04" db="EMBL/GenBank/DDBJ databases">
        <title>Human intestinal bacterial collection.</title>
        <authorList>
            <person name="Pauvert C."/>
            <person name="Hitch T.C.A."/>
            <person name="Clavel T."/>
        </authorList>
    </citation>
    <scope>NUCLEOTIDE SEQUENCE [LARGE SCALE GENOMIC DNA]</scope>
    <source>
        <strain evidence="5 6">CLA-AA-H181</strain>
    </source>
</reference>
<dbReference type="PANTHER" id="PTHR32305">
    <property type="match status" value="1"/>
</dbReference>
<dbReference type="Pfam" id="PF00553">
    <property type="entry name" value="CBM_2"/>
    <property type="match status" value="1"/>
</dbReference>
<evidence type="ECO:0000256" key="2">
    <source>
        <dbReference type="SAM" id="MobiDB-lite"/>
    </source>
</evidence>
<evidence type="ECO:0000259" key="4">
    <source>
        <dbReference type="PROSITE" id="PS51173"/>
    </source>
</evidence>
<keyword evidence="3" id="KW-0732">Signal</keyword>
<dbReference type="InterPro" id="IPR022385">
    <property type="entry name" value="Rhs_assc_core"/>
</dbReference>
<dbReference type="InterPro" id="IPR006530">
    <property type="entry name" value="YD"/>
</dbReference>
<evidence type="ECO:0000256" key="3">
    <source>
        <dbReference type="SAM" id="SignalP"/>
    </source>
</evidence>
<dbReference type="Proteomes" id="UP001494672">
    <property type="component" value="Unassembled WGS sequence"/>
</dbReference>
<dbReference type="NCBIfam" id="TIGR01643">
    <property type="entry name" value="YD_repeat_2x"/>
    <property type="match status" value="20"/>
</dbReference>
<feature type="region of interest" description="Disordered" evidence="2">
    <location>
        <begin position="146"/>
        <end position="171"/>
    </location>
</feature>
<feature type="region of interest" description="Disordered" evidence="2">
    <location>
        <begin position="1496"/>
        <end position="1537"/>
    </location>
</feature>
<feature type="compositionally biased region" description="Polar residues" evidence="2">
    <location>
        <begin position="1496"/>
        <end position="1505"/>
    </location>
</feature>
<evidence type="ECO:0000313" key="6">
    <source>
        <dbReference type="Proteomes" id="UP001494672"/>
    </source>
</evidence>
<evidence type="ECO:0000313" key="5">
    <source>
        <dbReference type="EMBL" id="MEQ2592317.1"/>
    </source>
</evidence>
<dbReference type="SUPFAM" id="SSF49384">
    <property type="entry name" value="Carbohydrate-binding domain"/>
    <property type="match status" value="1"/>
</dbReference>
<dbReference type="InterPro" id="IPR056823">
    <property type="entry name" value="TEN-like_YD-shell"/>
</dbReference>
<feature type="compositionally biased region" description="Basic and acidic residues" evidence="2">
    <location>
        <begin position="1508"/>
        <end position="1533"/>
    </location>
</feature>
<feature type="domain" description="CBM2" evidence="4">
    <location>
        <begin position="42"/>
        <end position="152"/>
    </location>
</feature>
<dbReference type="Gene3D" id="2.60.40.290">
    <property type="match status" value="1"/>
</dbReference>
<sequence>MLKGKNFLLKRVISCVLVCAMILGLIPQSVYAAPSEGTDTQKTYSSDGFTITYKEASAWDNYVNAEITLANDTDSAKSLWEIQFSYDGEIDSIWNADIKNHDDGTYVLEAKTYNSTIAAGQSVTLGFMAHGSSAKPAMPESITFADASASEDKKDEDTEGGDSEGTDTPEVIIPGQTYEVPEKWSGLNYAVFTSGDSNLSLYTGNTSISGSVHTNQDFYYQGSSIKIDGVLEASKGITIKTAVGSDSIQIGSKLEKADRIEMPDITEELTEYTSANGVCYDASTQFGSDSIIIDTSLYINGDAAFNTTEFMGQGIIYATGAVTYNAGSMSTANGSRLFIASESGDITINGSGISMNAVLYAPNGCVCINSNELNLNGRIIAKQVCINGTKVNINAGPCDLDMLDFIFKPEIDVAADGTKKENRRVSLSVQEIMNTEYIQKENTVWSITRDGEDAGQYYAVDEENSDYFHREMIFREAGTYMVSVTVTTGKVNYTVTKELVIEEDKAPCADFELSDKYFMRDEEGKTYVHIDDSSVSPDGDTIGRRVWTIYYDKDNNGEFDESEGTVISDENEAAVDYTTENVGRYKVSITVYETFDDTIPKLLTEDAYLHDDTSGKAVSECVFEVGNEAPTAALDIEKSKSADIVFTVGETDADTMAVYTEKADELKTLLAENGIDAKVDAVSTSTYTAQDTFAWKEYGHYNCDGYAEHIIYEEDAIKMIGYYSSPKKDFLYIANDNPGQKTFEFDLQRDNTDWHSMEGGGFLFNTTVSDDDNYIKGFCILVTRSGLKLVRIDCDNLQRFRDGGVEWVQNVGQLLRTYSIPNLYAEHHFKIVVDSSTISVWDGDTLVIDNFVLPENDYGYGFGPITSQAWHDCWQRSYFTFKNITMETMTGSSLSDIVDGYDWRAGASHYVLNISSAEVPELVSDDAMAELAAALIRNQAAFAGIGSDTNESQYLGLLNAANTGGMYVSLDDLSSKMDTINTYILQSVLSKDYSIDKYITTDDIITYKGYYQDAENDEIYEEQWEYEYDPSAFTSSSGEAENIVKKVDEPITVFENTGAYSIRLAVRDNPTGDNDALDGYRLWSDTEQYDRLLLVQTRPAASVSVTVSEDSEDSSECIANAVYEAYDADHTDDSTQGIREEYFCYKNVKDAGWTEGKLPNRLAAGCTYLVKYQVKDAEGTLSFPAVAVVCTTEPGVYEEIDDTVPPTVYIDTAKTEIKVGEELLIDGYALDDYGVDSYEMYIDGELVLSSFGRVILTPDKAGEIKVKAVATDIGGNTSEKEITITVVDDRDTTPPVAEITSPNSGSELGFNIQIKGTADDETKFDSYTLSYRAQSEDEYHVFAEGSEAVTDDVLGTLDVSEFTAGTYDIRLTVKDAAGNVSYYGITLYIEVGTGTSSYALSGSIDSISLSEDKSQIDIKGSVNAEGNLDRYSLTYSLGGYGDKVTISEGTEEVTDGILGSINTSELSGGTYYLTLTATDTNGNSGTASASFGYTVGTSSIENENTGEIGKDSGKEEEGKEEGGGEEQKPETQDKPFSVSLSYSQAAIGTAVKVQVTLPSDIDESTLVIYKGEEEIASGTRKTEFTSAVSGKVRITAVGTDTAGEKRQVTAYCNLFNDKDKKAPVAEITSPAIDEALTEPVDITGSAYDETELDYWKLEYRMTDSDTYILLSEGTEKVKDGTLGRLDTTMLMNGQYTLRLTVCDKGGNRTRLENDYVVEGGLKVGAMNIGFTDITAKMGGSTVTVNRMYDSRNKQQGDFGIGWTLGISGMKLYETNDIANGYQMTQSGSLFSTAYQISETVSHDVTVTYGDGTSDRFEVSLSPERRALVPISEVTVSYKCVTSQKVKLEIIGDTTAYFTGNGLMFYEDSMFDDLKYKLTNKDGVQMYMTADGGVYKIADTDGNVITVDENGYHAENGKSIIFDRDSKERVTAATDPNGNTTKYAYDDAGDLISVTDSADRTVSFTYDAEHNLISITDPMGIAVARNEYDDDGRLIATIDADENRIEYDYDVDGRTEAVKDRRGNTTVYTYDDSGNILQTVDACGGKTTNTYDDMGNLLSTTDANGNTTGYDYDSSGNVTKVTAADGTAVSSEYTQDNLVSGIQMMDKTVMAMEYDDYGRLTSLTDADGNDTEYTYSSDGKLTGVTDGIGTVQTVTYDADGNAASTTNGAGETASYTYDKDGRCTSVTVSRIENGETLTFTSTYNYNEAGDIIQSVDNSGNVTAYEYDADGNMIASTDAKGRRITYEYDDLGNTVKTAYPDGTCETFDYDANDNNTSATDRSGQTVQMEYDKLNRLTKKTYADGTSETYTYDAAGNVTSVTGTGGGKTTYAYDCRGRNTSVTDALGNTTVFAYDEASRLVSQTDALGGVTSYEYDDNGNVTKTTYADGNSVTAKYDARSRITEQKDQNGSKTEYAYDGADRLAGVTDADGGTYTYGYDGNGNLATVTDALGNTTTYTYDAGGRVSTVKNALGGTASYVYDETGNVAKYTDCAGNVTTYVYDDMDRLTEKNVSGEKTSYTYSKAGLLTKVTDGMGTVSFSYDSYGRLTGKTDAAGNKLTYTYDKCGRLSSMDNGFGGTKYEYDIMDRVTRVIDRNGQATVYEYDALGNRSAVCYPNGNVMTYTYDACSRLKEECIVNADGVTLAKYTYGLGKAGERLSVTDITNGIETDIAYEYDSLNRLTKEVIERGDNKLTNEYGYDSAGNRTSKETKVKGDITELADTQLDEVEITEGTTTYTYNALNQLVNEKSDDGTITYTYDANGNLTEQAGRKTASYSYDAENRLTKATVQSGNSVTIESYTYDYAGNRTSKTVNEDSTVYYVTDTSGSLAYVAAEMDADGKETASYTRCDGELMSMERSGEVWYYLYDGLGSTRLLTNEAGRITDKYAYDAYGSLLKKSGGTENDFLYTGEQYNANTGLYYLRARYMNPGTGTFISMDSYQGSLYDPISLHKYLYANANPVTYTDPSGYFSLPELSAGMTMSQVLSSSWKFIGLNTLIGSLTGAAVGAVDSILGGNNFSTVLQDAFKGLWQGALFGCVLSSLTCFATISPICMTLLCASQKLLLVSGTVGVAISAEEGHPAQAIFRAIVSIFAYKSLGKIIDGVDIAKLDGATKGYSQDANGRWHRSNGQFASNSEVGITGKTASGKGVHGNSLTNNFNKNYGYALIDKNTSEVLKFGETLYPDTRYTQSYLDSINAEMKVLVSGQKLDIHLWQHDMNMYYFYKYGDFPPLNKKGW</sequence>
<name>A0ABV1I7X0_9FIRM</name>
<dbReference type="PROSITE" id="PS51173">
    <property type="entry name" value="CBM2"/>
    <property type="match status" value="1"/>
</dbReference>
<dbReference type="RefSeq" id="WP_147565656.1">
    <property type="nucleotide sequence ID" value="NZ_JBBNGJ010000003.1"/>
</dbReference>
<dbReference type="InterPro" id="IPR001919">
    <property type="entry name" value="CBD2"/>
</dbReference>
<dbReference type="InterPro" id="IPR013783">
    <property type="entry name" value="Ig-like_fold"/>
</dbReference>
<evidence type="ECO:0000256" key="1">
    <source>
        <dbReference type="ARBA" id="ARBA00022737"/>
    </source>
</evidence>
<organism evidence="5 6">
    <name type="scientific">Coprococcus aceti</name>
    <dbReference type="NCBI Taxonomy" id="2981786"/>
    <lineage>
        <taxon>Bacteria</taxon>
        <taxon>Bacillati</taxon>
        <taxon>Bacillota</taxon>
        <taxon>Clostridia</taxon>
        <taxon>Lachnospirales</taxon>
        <taxon>Lachnospiraceae</taxon>
        <taxon>Coprococcus</taxon>
    </lineage>
</organism>
<dbReference type="NCBIfam" id="TIGR03696">
    <property type="entry name" value="Rhs_assc_core"/>
    <property type="match status" value="1"/>
</dbReference>
<feature type="chain" id="PRO_5046828637" evidence="3">
    <location>
        <begin position="33"/>
        <end position="3231"/>
    </location>
</feature>
<gene>
    <name evidence="5" type="ORF">AAAU18_05245</name>
</gene>
<dbReference type="InterPro" id="IPR012291">
    <property type="entry name" value="CBM2_carb-bd_dom_sf"/>
</dbReference>
<dbReference type="InterPro" id="IPR008965">
    <property type="entry name" value="CBM2/CBM3_carb-bd_dom_sf"/>
</dbReference>
<dbReference type="SMART" id="SM00637">
    <property type="entry name" value="CBD_II"/>
    <property type="match status" value="1"/>
</dbReference>
<dbReference type="InterPro" id="IPR050708">
    <property type="entry name" value="T6SS_VgrG/RHS"/>
</dbReference>
<dbReference type="PANTHER" id="PTHR32305:SF15">
    <property type="entry name" value="PROTEIN RHSA-RELATED"/>
    <property type="match status" value="1"/>
</dbReference>
<protein>
    <submittedName>
        <fullName evidence="5">RHS repeat-associated core domain-containing protein</fullName>
    </submittedName>
</protein>
<feature type="compositionally biased region" description="Acidic residues" evidence="2">
    <location>
        <begin position="157"/>
        <end position="167"/>
    </location>
</feature>
<dbReference type="Gene3D" id="2.180.10.10">
    <property type="entry name" value="RHS repeat-associated core"/>
    <property type="match status" value="4"/>
</dbReference>
<comment type="caution">
    <text evidence="5">The sequence shown here is derived from an EMBL/GenBank/DDBJ whole genome shotgun (WGS) entry which is preliminary data.</text>
</comment>
<dbReference type="Pfam" id="PF25023">
    <property type="entry name" value="TEN_YD-shell"/>
    <property type="match status" value="3"/>
</dbReference>
<accession>A0ABV1I7X0</accession>